<name>A0A645C8D0_9ZZZZ</name>
<keyword evidence="4 7" id="KW-0418">Kinase</keyword>
<evidence type="ECO:0000256" key="1">
    <source>
        <dbReference type="ARBA" id="ARBA00000085"/>
    </source>
</evidence>
<evidence type="ECO:0000256" key="4">
    <source>
        <dbReference type="ARBA" id="ARBA00022777"/>
    </source>
</evidence>
<comment type="catalytic activity">
    <reaction evidence="1">
        <text>ATP + protein L-histidine = ADP + protein N-phospho-L-histidine.</text>
        <dbReference type="EC" id="2.7.13.3"/>
    </reaction>
</comment>
<dbReference type="InterPro" id="IPR050736">
    <property type="entry name" value="Sensor_HK_Regulatory"/>
</dbReference>
<proteinExistence type="predicted"/>
<dbReference type="PANTHER" id="PTHR43711:SF1">
    <property type="entry name" value="HISTIDINE KINASE 1"/>
    <property type="match status" value="1"/>
</dbReference>
<dbReference type="GO" id="GO:0004673">
    <property type="term" value="F:protein histidine kinase activity"/>
    <property type="evidence" value="ECO:0007669"/>
    <property type="project" value="UniProtKB-EC"/>
</dbReference>
<evidence type="ECO:0000259" key="6">
    <source>
        <dbReference type="PROSITE" id="PS50109"/>
    </source>
</evidence>
<dbReference type="InterPro" id="IPR036890">
    <property type="entry name" value="HATPase_C_sf"/>
</dbReference>
<dbReference type="SUPFAM" id="SSF55874">
    <property type="entry name" value="ATPase domain of HSP90 chaperone/DNA topoisomerase II/histidine kinase"/>
    <property type="match status" value="1"/>
</dbReference>
<keyword evidence="5" id="KW-0902">Two-component regulatory system</keyword>
<dbReference type="CDD" id="cd00075">
    <property type="entry name" value="HATPase"/>
    <property type="match status" value="1"/>
</dbReference>
<dbReference type="EC" id="2.7.13.3" evidence="2"/>
<feature type="domain" description="Histidine kinase" evidence="6">
    <location>
        <begin position="1"/>
        <end position="159"/>
    </location>
</feature>
<dbReference type="AlphaFoldDB" id="A0A645C8D0"/>
<evidence type="ECO:0000256" key="5">
    <source>
        <dbReference type="ARBA" id="ARBA00023012"/>
    </source>
</evidence>
<gene>
    <name evidence="7" type="primary">resE_13</name>
    <name evidence="7" type="ORF">SDC9_117479</name>
</gene>
<dbReference type="PROSITE" id="PS50109">
    <property type="entry name" value="HIS_KIN"/>
    <property type="match status" value="1"/>
</dbReference>
<evidence type="ECO:0000256" key="2">
    <source>
        <dbReference type="ARBA" id="ARBA00012438"/>
    </source>
</evidence>
<accession>A0A645C8D0</accession>
<keyword evidence="3 7" id="KW-0808">Transferase</keyword>
<dbReference type="SMART" id="SM00387">
    <property type="entry name" value="HATPase_c"/>
    <property type="match status" value="1"/>
</dbReference>
<protein>
    <recommendedName>
        <fullName evidence="2">histidine kinase</fullName>
        <ecNumber evidence="2">2.7.13.3</ecNumber>
    </recommendedName>
</protein>
<evidence type="ECO:0000256" key="3">
    <source>
        <dbReference type="ARBA" id="ARBA00022679"/>
    </source>
</evidence>
<reference evidence="7" key="1">
    <citation type="submission" date="2019-08" db="EMBL/GenBank/DDBJ databases">
        <authorList>
            <person name="Kucharzyk K."/>
            <person name="Murdoch R.W."/>
            <person name="Higgins S."/>
            <person name="Loffler F."/>
        </authorList>
    </citation>
    <scope>NUCLEOTIDE SEQUENCE</scope>
</reference>
<dbReference type="Gene3D" id="3.30.565.10">
    <property type="entry name" value="Histidine kinase-like ATPase, C-terminal domain"/>
    <property type="match status" value="1"/>
</dbReference>
<dbReference type="InterPro" id="IPR003594">
    <property type="entry name" value="HATPase_dom"/>
</dbReference>
<dbReference type="InterPro" id="IPR004358">
    <property type="entry name" value="Sig_transdc_His_kin-like_C"/>
</dbReference>
<sequence>MQSGAIALEKCAFSLDGVVEEVTEQMRLVASYSGIRIQADWHCNRPLTVRSNRDRIEQVMIALVDNAIKFASDDGTIILDVSLSGDGRQAVIAVKNTGHIDEKHLPHLFERFYKADAAHSDGGTGLGLAIVQEVLAHLGESIEAVNEGENAVFRFTIGL</sequence>
<dbReference type="InterPro" id="IPR005467">
    <property type="entry name" value="His_kinase_dom"/>
</dbReference>
<organism evidence="7">
    <name type="scientific">bioreactor metagenome</name>
    <dbReference type="NCBI Taxonomy" id="1076179"/>
    <lineage>
        <taxon>unclassified sequences</taxon>
        <taxon>metagenomes</taxon>
        <taxon>ecological metagenomes</taxon>
    </lineage>
</organism>
<dbReference type="Pfam" id="PF02518">
    <property type="entry name" value="HATPase_c"/>
    <property type="match status" value="1"/>
</dbReference>
<dbReference type="GO" id="GO:0000160">
    <property type="term" value="P:phosphorelay signal transduction system"/>
    <property type="evidence" value="ECO:0007669"/>
    <property type="project" value="UniProtKB-KW"/>
</dbReference>
<comment type="caution">
    <text evidence="7">The sequence shown here is derived from an EMBL/GenBank/DDBJ whole genome shotgun (WGS) entry which is preliminary data.</text>
</comment>
<evidence type="ECO:0000313" key="7">
    <source>
        <dbReference type="EMBL" id="MPM70524.1"/>
    </source>
</evidence>
<dbReference type="PRINTS" id="PR00344">
    <property type="entry name" value="BCTRLSENSOR"/>
</dbReference>
<dbReference type="EMBL" id="VSSQ01023524">
    <property type="protein sequence ID" value="MPM70524.1"/>
    <property type="molecule type" value="Genomic_DNA"/>
</dbReference>
<dbReference type="PANTHER" id="PTHR43711">
    <property type="entry name" value="TWO-COMPONENT HISTIDINE KINASE"/>
    <property type="match status" value="1"/>
</dbReference>